<dbReference type="SMART" id="SM00091">
    <property type="entry name" value="PAS"/>
    <property type="match status" value="1"/>
</dbReference>
<keyword evidence="9" id="KW-1185">Reference proteome</keyword>
<dbReference type="PROSITE" id="PS50109">
    <property type="entry name" value="HIS_KIN"/>
    <property type="match status" value="1"/>
</dbReference>
<evidence type="ECO:0000256" key="4">
    <source>
        <dbReference type="ARBA" id="ARBA00022777"/>
    </source>
</evidence>
<reference evidence="8 9" key="1">
    <citation type="submission" date="2014-07" db="EMBL/GenBank/DDBJ databases">
        <title>Tepidicaulis marinum gen. nov., sp. nov., a novel marine bacterium denitrifying nitrate to nitrous oxide strictly under microaerobic conditions.</title>
        <authorList>
            <person name="Takeuchi M."/>
            <person name="Yamagishi T."/>
            <person name="Kamagata Y."/>
            <person name="Oshima K."/>
            <person name="Hattori M."/>
            <person name="Katayama T."/>
            <person name="Hanada S."/>
            <person name="Tamaki H."/>
            <person name="Marumo K."/>
            <person name="Maeda H."/>
            <person name="Nedachi M."/>
            <person name="Iwasaki W."/>
            <person name="Suwa Y."/>
            <person name="Sakata S."/>
        </authorList>
    </citation>
    <scope>NUCLEOTIDE SEQUENCE [LARGE SCALE GENOMIC DNA]</scope>
    <source>
        <strain evidence="8 9">MA2</strain>
    </source>
</reference>
<dbReference type="STRING" id="1333998.M2A_1414"/>
<dbReference type="eggNOG" id="COG0642">
    <property type="taxonomic scope" value="Bacteria"/>
</dbReference>
<evidence type="ECO:0000259" key="6">
    <source>
        <dbReference type="PROSITE" id="PS50109"/>
    </source>
</evidence>
<dbReference type="RefSeq" id="WP_045445051.1">
    <property type="nucleotide sequence ID" value="NZ_BBIO01000006.1"/>
</dbReference>
<dbReference type="InterPro" id="IPR000014">
    <property type="entry name" value="PAS"/>
</dbReference>
<evidence type="ECO:0000259" key="7">
    <source>
        <dbReference type="PROSITE" id="PS50112"/>
    </source>
</evidence>
<dbReference type="NCBIfam" id="TIGR00229">
    <property type="entry name" value="sensory_box"/>
    <property type="match status" value="1"/>
</dbReference>
<dbReference type="InterPro" id="IPR036097">
    <property type="entry name" value="HisK_dim/P_sf"/>
</dbReference>
<dbReference type="Pfam" id="PF00989">
    <property type="entry name" value="PAS"/>
    <property type="match status" value="1"/>
</dbReference>
<evidence type="ECO:0000256" key="2">
    <source>
        <dbReference type="ARBA" id="ARBA00012438"/>
    </source>
</evidence>
<dbReference type="InterPro" id="IPR005467">
    <property type="entry name" value="His_kinase_dom"/>
</dbReference>
<dbReference type="SMART" id="SM00388">
    <property type="entry name" value="HisKA"/>
    <property type="match status" value="1"/>
</dbReference>
<dbReference type="EC" id="2.7.13.3" evidence="2"/>
<dbReference type="InterPro" id="IPR013767">
    <property type="entry name" value="PAS_fold"/>
</dbReference>
<dbReference type="InterPro" id="IPR036890">
    <property type="entry name" value="HATPase_C_sf"/>
</dbReference>
<feature type="region of interest" description="Disordered" evidence="5">
    <location>
        <begin position="443"/>
        <end position="471"/>
    </location>
</feature>
<evidence type="ECO:0000256" key="5">
    <source>
        <dbReference type="SAM" id="MobiDB-lite"/>
    </source>
</evidence>
<dbReference type="InterPro" id="IPR035965">
    <property type="entry name" value="PAS-like_dom_sf"/>
</dbReference>
<keyword evidence="4 8" id="KW-0418">Kinase</keyword>
<evidence type="ECO:0000256" key="3">
    <source>
        <dbReference type="ARBA" id="ARBA00022679"/>
    </source>
</evidence>
<dbReference type="GO" id="GO:0006355">
    <property type="term" value="P:regulation of DNA-templated transcription"/>
    <property type="evidence" value="ECO:0007669"/>
    <property type="project" value="InterPro"/>
</dbReference>
<evidence type="ECO:0000256" key="1">
    <source>
        <dbReference type="ARBA" id="ARBA00000085"/>
    </source>
</evidence>
<comment type="caution">
    <text evidence="8">The sequence shown here is derived from an EMBL/GenBank/DDBJ whole genome shotgun (WGS) entry which is preliminary data.</text>
</comment>
<feature type="domain" description="PAS" evidence="7">
    <location>
        <begin position="161"/>
        <end position="199"/>
    </location>
</feature>
<dbReference type="PANTHER" id="PTHR43047">
    <property type="entry name" value="TWO-COMPONENT HISTIDINE PROTEIN KINASE"/>
    <property type="match status" value="1"/>
</dbReference>
<dbReference type="InterPro" id="IPR003661">
    <property type="entry name" value="HisK_dim/P_dom"/>
</dbReference>
<evidence type="ECO:0000313" key="9">
    <source>
        <dbReference type="Proteomes" id="UP000028702"/>
    </source>
</evidence>
<dbReference type="SUPFAM" id="SSF55874">
    <property type="entry name" value="ATPase domain of HSP90 chaperone/DNA topoisomerase II/histidine kinase"/>
    <property type="match status" value="1"/>
</dbReference>
<dbReference type="EMBL" id="BBIO01000006">
    <property type="protein sequence ID" value="GAK44915.1"/>
    <property type="molecule type" value="Genomic_DNA"/>
</dbReference>
<keyword evidence="3" id="KW-0808">Transferase</keyword>
<dbReference type="Gene3D" id="3.30.450.20">
    <property type="entry name" value="PAS domain"/>
    <property type="match status" value="1"/>
</dbReference>
<dbReference type="SUPFAM" id="SSF47384">
    <property type="entry name" value="Homodimeric domain of signal transducing histidine kinase"/>
    <property type="match status" value="1"/>
</dbReference>
<dbReference type="CDD" id="cd00130">
    <property type="entry name" value="PAS"/>
    <property type="match status" value="1"/>
</dbReference>
<dbReference type="Gene3D" id="3.30.565.10">
    <property type="entry name" value="Histidine kinase-like ATPase, C-terminal domain"/>
    <property type="match status" value="1"/>
</dbReference>
<dbReference type="PROSITE" id="PS50112">
    <property type="entry name" value="PAS"/>
    <property type="match status" value="1"/>
</dbReference>
<protein>
    <recommendedName>
        <fullName evidence="2">histidine kinase</fullName>
        <ecNumber evidence="2">2.7.13.3</ecNumber>
    </recommendedName>
</protein>
<dbReference type="Gene3D" id="1.10.287.130">
    <property type="match status" value="1"/>
</dbReference>
<dbReference type="CDD" id="cd00082">
    <property type="entry name" value="HisKA"/>
    <property type="match status" value="1"/>
</dbReference>
<sequence>MAEALKRIEEGGRPSALTIALLCHDSALTCTFEAAAKADPDFPYDIISLSADAGLAPLLEPGIDAVLVDLSLPGDIDALIRRITTLGPDAPVIAFAASLNGHRKYALETLEAGAEEVLGLDKIDADEALWITRLAHQRRQRRDEARPAPCVPAVPQKSLTLIQESPEAMLIIDQDGRVKFANEEAAALLGFTPEALEGKPLHLPLDMASDAPQSLTLPGDDGATRFVEARVFETNEGPVPTKIATLTDVTVRRQLEDTIRLSRHQREEAIRRSRTFFSNVNHDLRTPLTHIIGFSEIMRDERFGPMGNSNYRDYAADIHASGTMLLEMIEDLLGIADAEKGDTTLHEEICNLAQLVNIAVTSQQAACERAGIKVEIDCPENLPGFQGDARRLRQGFFRLLSEIIHSTPPGTVLVIKARREEAGLSIHVSEKDEFEALHPDLLQETSTGARGPDSPERSFLSAQASGHPRQDGLALTLTRRVVEMHGGTLAVTPTKTGRLPQVHLNFPAGRLC</sequence>
<comment type="catalytic activity">
    <reaction evidence="1">
        <text>ATP + protein L-histidine = ADP + protein N-phospho-L-histidine.</text>
        <dbReference type="EC" id="2.7.13.3"/>
    </reaction>
</comment>
<evidence type="ECO:0000313" key="8">
    <source>
        <dbReference type="EMBL" id="GAK44915.1"/>
    </source>
</evidence>
<dbReference type="Pfam" id="PF00512">
    <property type="entry name" value="HisKA"/>
    <property type="match status" value="1"/>
</dbReference>
<feature type="domain" description="Histidine kinase" evidence="6">
    <location>
        <begin position="279"/>
        <end position="510"/>
    </location>
</feature>
<dbReference type="Gene3D" id="3.40.50.2300">
    <property type="match status" value="1"/>
</dbReference>
<dbReference type="eggNOG" id="COG0745">
    <property type="taxonomic scope" value="Bacteria"/>
</dbReference>
<name>A0A081BA47_9HYPH</name>
<proteinExistence type="predicted"/>
<organism evidence="8 9">
    <name type="scientific">Tepidicaulis marinus</name>
    <dbReference type="NCBI Taxonomy" id="1333998"/>
    <lineage>
        <taxon>Bacteria</taxon>
        <taxon>Pseudomonadati</taxon>
        <taxon>Pseudomonadota</taxon>
        <taxon>Alphaproteobacteria</taxon>
        <taxon>Hyphomicrobiales</taxon>
        <taxon>Parvibaculaceae</taxon>
        <taxon>Tepidicaulis</taxon>
    </lineage>
</organism>
<dbReference type="AlphaFoldDB" id="A0A081BA47"/>
<accession>A0A081BA47</accession>
<dbReference type="SUPFAM" id="SSF55785">
    <property type="entry name" value="PYP-like sensor domain (PAS domain)"/>
    <property type="match status" value="1"/>
</dbReference>
<gene>
    <name evidence="8" type="ORF">M2A_1414</name>
</gene>
<dbReference type="GO" id="GO:0000155">
    <property type="term" value="F:phosphorelay sensor kinase activity"/>
    <property type="evidence" value="ECO:0007669"/>
    <property type="project" value="InterPro"/>
</dbReference>
<dbReference type="Proteomes" id="UP000028702">
    <property type="component" value="Unassembled WGS sequence"/>
</dbReference>